<keyword evidence="1" id="KW-0812">Transmembrane</keyword>
<name>A0A830GVK3_9CREN</name>
<proteinExistence type="predicted"/>
<evidence type="ECO:0000313" key="3">
    <source>
        <dbReference type="Proteomes" id="UP000610960"/>
    </source>
</evidence>
<keyword evidence="1" id="KW-0472">Membrane</keyword>
<reference evidence="2" key="1">
    <citation type="journal article" date="2014" name="Int. J. Syst. Evol. Microbiol.">
        <title>Complete genome sequence of Corynebacterium casei LMG S-19264T (=DSM 44701T), isolated from a smear-ripened cheese.</title>
        <authorList>
            <consortium name="US DOE Joint Genome Institute (JGI-PGF)"/>
            <person name="Walter F."/>
            <person name="Albersmeier A."/>
            <person name="Kalinowski J."/>
            <person name="Ruckert C."/>
        </authorList>
    </citation>
    <scope>NUCLEOTIDE SEQUENCE</scope>
    <source>
        <strain evidence="2">JCM 10088</strain>
    </source>
</reference>
<dbReference type="Proteomes" id="UP000610960">
    <property type="component" value="Unassembled WGS sequence"/>
</dbReference>
<sequence>MNMKTIIALIGAALIVIGVAAYFLYASPIDRLTSGTFTVVYNGNVYVPNLGISKSFEAIYGQNTIKRGFILMGNYFGAAWIYNKSLIICPWTDHVPLGKCLEFNGTEGKAAFYENLQGLYCYKYEETGNRTLPRLPLPFAASRAYNLTVISCLNGNGIPIDVNITLYVATAENGLLGKLLIPAQVNVYMHAISANDSFNEALYDEMMEK</sequence>
<reference evidence="2" key="2">
    <citation type="submission" date="2020-09" db="EMBL/GenBank/DDBJ databases">
        <authorList>
            <person name="Sun Q."/>
            <person name="Ohkuma M."/>
        </authorList>
    </citation>
    <scope>NUCLEOTIDE SEQUENCE</scope>
    <source>
        <strain evidence="2">JCM 10088</strain>
    </source>
</reference>
<accession>A0A830GVK3</accession>
<organism evidence="2 3">
    <name type="scientific">Thermocladium modestius</name>
    <dbReference type="NCBI Taxonomy" id="62609"/>
    <lineage>
        <taxon>Archaea</taxon>
        <taxon>Thermoproteota</taxon>
        <taxon>Thermoprotei</taxon>
        <taxon>Thermoproteales</taxon>
        <taxon>Thermoproteaceae</taxon>
        <taxon>Thermocladium</taxon>
    </lineage>
</organism>
<dbReference type="RefSeq" id="WP_188596023.1">
    <property type="nucleotide sequence ID" value="NZ_BMNL01000002.1"/>
</dbReference>
<evidence type="ECO:0000256" key="1">
    <source>
        <dbReference type="SAM" id="Phobius"/>
    </source>
</evidence>
<feature type="transmembrane region" description="Helical" evidence="1">
    <location>
        <begin position="6"/>
        <end position="25"/>
    </location>
</feature>
<dbReference type="AlphaFoldDB" id="A0A830GVK3"/>
<keyword evidence="3" id="KW-1185">Reference proteome</keyword>
<evidence type="ECO:0000313" key="2">
    <source>
        <dbReference type="EMBL" id="GGP20030.1"/>
    </source>
</evidence>
<comment type="caution">
    <text evidence="2">The sequence shown here is derived from an EMBL/GenBank/DDBJ whole genome shotgun (WGS) entry which is preliminary data.</text>
</comment>
<dbReference type="EMBL" id="BMNL01000002">
    <property type="protein sequence ID" value="GGP20030.1"/>
    <property type="molecule type" value="Genomic_DNA"/>
</dbReference>
<gene>
    <name evidence="2" type="ORF">GCM10007981_06450</name>
</gene>
<protein>
    <submittedName>
        <fullName evidence="2">Uncharacterized protein</fullName>
    </submittedName>
</protein>
<keyword evidence="1" id="KW-1133">Transmembrane helix</keyword>